<evidence type="ECO:0000313" key="4">
    <source>
        <dbReference type="EMBL" id="WQG90140.1"/>
    </source>
</evidence>
<evidence type="ECO:0000313" key="6">
    <source>
        <dbReference type="Proteomes" id="UP001326715"/>
    </source>
</evidence>
<dbReference type="Proteomes" id="UP000183788">
    <property type="component" value="Unassembled WGS sequence"/>
</dbReference>
<feature type="domain" description="TerB N-terminal" evidence="1">
    <location>
        <begin position="77"/>
        <end position="242"/>
    </location>
</feature>
<dbReference type="AlphaFoldDB" id="A0A1K1R5T0"/>
<gene>
    <name evidence="3" type="ORF">SAMN05661012_03409</name>
    <name evidence="4" type="ORF">SR876_01420</name>
</gene>
<proteinExistence type="predicted"/>
<dbReference type="Pfam" id="PF13208">
    <property type="entry name" value="TerB_N"/>
    <property type="match status" value="1"/>
</dbReference>
<dbReference type="OrthoDB" id="1491743at2"/>
<dbReference type="Pfam" id="PF15615">
    <property type="entry name" value="TerB_C"/>
    <property type="match status" value="1"/>
</dbReference>
<dbReference type="EMBL" id="CP140154">
    <property type="protein sequence ID" value="WQG90140.1"/>
    <property type="molecule type" value="Genomic_DNA"/>
</dbReference>
<evidence type="ECO:0000313" key="3">
    <source>
        <dbReference type="EMBL" id="SFW67211.1"/>
    </source>
</evidence>
<dbReference type="InterPro" id="IPR028932">
    <property type="entry name" value="TerB-C"/>
</dbReference>
<protein>
    <submittedName>
        <fullName evidence="4">TerB N-terminal domain-containing protein</fullName>
    </submittedName>
    <submittedName>
        <fullName evidence="3">TerB-C domain-containing protein</fullName>
    </submittedName>
</protein>
<sequence length="520" mass="60162">MSKPLITFYTDQNITVTNSKNKESATGEESHNWDYVPAPRPVDREFLNSDNDQSELSSNVPEKIFNLIKMSRQEPWQMTMTRNKSFFEQAIYMADYEDDAPLVPFFEYFPVYRSMNAAQLRSYFTFRTLVRKGKYPEVSLSYIFIHIYELLMQIGITEPEKGLDQLENLKDAYSVSHPKLTRYLELWMRDYIAYYNLTARVANHFAEQVQEDTIAETLTGYQNINDESLFEAASSLSAYKVKAAALFKKYPDKMTVVASRVIRTVAPIYESRYGHGLDELCMGLRKQRPHPIFVSAIFYSPHPVKEQIFNISSRRRYLCKGGLWSVDTFNEKVFSKKGELLGQILHETDRRLRISLKVKPSMAARMGDKEIESAIQLVIDTYLKELEEEARPKIKVDFSKLAKIRSDADSIRDALLSEEDFTDESVPVKNIHVEAVEQTTEPAVQDNNSLFTTEELNFLHLLLSNGDWKDYLRSVHVPVGVMTDNINEKMMEDLNDILIDDEGNGPFVLEDYKDYITDKI</sequence>
<dbReference type="InterPro" id="IPR025266">
    <property type="entry name" value="TerB_N"/>
</dbReference>
<evidence type="ECO:0000259" key="1">
    <source>
        <dbReference type="Pfam" id="PF13208"/>
    </source>
</evidence>
<accession>A0A1K1R5T0</accession>
<reference evidence="4 6" key="2">
    <citation type="submission" date="2023-11" db="EMBL/GenBank/DDBJ databases">
        <title>MicrobeMod: A computational toolkit for identifying prokaryotic methylation and restriction-modification with nanopore sequencing.</title>
        <authorList>
            <person name="Crits-Christoph A."/>
            <person name="Kang S.C."/>
            <person name="Lee H."/>
            <person name="Ostrov N."/>
        </authorList>
    </citation>
    <scope>NUCLEOTIDE SEQUENCE [LARGE SCALE GENOMIC DNA]</scope>
    <source>
        <strain evidence="4 6">ATCC 23090</strain>
    </source>
</reference>
<dbReference type="EMBL" id="FPIZ01000010">
    <property type="protein sequence ID" value="SFW67211.1"/>
    <property type="molecule type" value="Genomic_DNA"/>
</dbReference>
<name>A0A1K1R5T0_9BACT</name>
<keyword evidence="6" id="KW-1185">Reference proteome</keyword>
<feature type="domain" description="TerB-C" evidence="2">
    <location>
        <begin position="381"/>
        <end position="514"/>
    </location>
</feature>
<organism evidence="3 5">
    <name type="scientific">Chitinophaga sancti</name>
    <dbReference type="NCBI Taxonomy" id="1004"/>
    <lineage>
        <taxon>Bacteria</taxon>
        <taxon>Pseudomonadati</taxon>
        <taxon>Bacteroidota</taxon>
        <taxon>Chitinophagia</taxon>
        <taxon>Chitinophagales</taxon>
        <taxon>Chitinophagaceae</taxon>
        <taxon>Chitinophaga</taxon>
    </lineage>
</organism>
<reference evidence="3 5" key="1">
    <citation type="submission" date="2016-11" db="EMBL/GenBank/DDBJ databases">
        <authorList>
            <person name="Jaros S."/>
            <person name="Januszkiewicz K."/>
            <person name="Wedrychowicz H."/>
        </authorList>
    </citation>
    <scope>NUCLEOTIDE SEQUENCE [LARGE SCALE GENOMIC DNA]</scope>
    <source>
        <strain evidence="3 5">DSM 784</strain>
    </source>
</reference>
<dbReference type="RefSeq" id="WP_072362428.1">
    <property type="nucleotide sequence ID" value="NZ_CP139972.1"/>
</dbReference>
<dbReference type="Proteomes" id="UP001326715">
    <property type="component" value="Chromosome"/>
</dbReference>
<evidence type="ECO:0000259" key="2">
    <source>
        <dbReference type="Pfam" id="PF15615"/>
    </source>
</evidence>
<evidence type="ECO:0000313" key="5">
    <source>
        <dbReference type="Proteomes" id="UP000183788"/>
    </source>
</evidence>
<dbReference type="STRING" id="1004.SAMN05661012_03409"/>